<dbReference type="Proteomes" id="UP001408789">
    <property type="component" value="Unassembled WGS sequence"/>
</dbReference>
<dbReference type="PANTHER" id="PTHR45786">
    <property type="entry name" value="DNA BINDING PROTEIN-LIKE"/>
    <property type="match status" value="1"/>
</dbReference>
<feature type="region of interest" description="Disordered" evidence="1">
    <location>
        <begin position="20"/>
        <end position="40"/>
    </location>
</feature>
<keyword evidence="4" id="KW-1185">Reference proteome</keyword>
<comment type="caution">
    <text evidence="3">The sequence shown here is derived from an EMBL/GenBank/DDBJ whole genome shotgun (WGS) entry which is preliminary data.</text>
</comment>
<sequence>MPTSTASAGESNMVIEDSVMEESLEDDVADPPSSDNAKPRTRSEVMFMSGLFFGLQIQNSHRSCLCFPLFWSKKVVRSASNCIVDILSIACMLHQSNKIAPVLCHVIQAILVFKGILGDVQTQRNVDQNMPWGPLTMERHESITSQGKTQTYCRLKIKDFTPPDQFVEVYDTVSSQPTDFVRGNDMVQRYRGPRMTQDGTALELAGVVFWPMTSSSPVHNGEIGKRTRSTVITNAPKKHSNGDNAWPGSPIHNVRRQISYPVSGLAEPASTQHKDVSLGNGMVQPYVGLRITPGHTAIEVADNARPESSKQAFKWATRRRVADMSGAGITSATVEGSEVVGSIHSKVTNNRRPRVPSLQMIDNRNQVWQGHHQIVPRDNDGKQENEKSVSYNEGVLLLHVHERQNEWSTLLRGGRLFQQYLVDAYTTIEEQRLRWTRNNQSDLRVELYNNICDAVTRGDIKAPAVGQRIVLPSSFTGSPRYMVRNYQDAMALCRTYGNPDLFITFTANPKWPEIESMLTMTGGQQPHERP</sequence>
<proteinExistence type="predicted"/>
<gene>
    <name evidence="3" type="ORF">SSX86_030210</name>
</gene>
<protein>
    <recommendedName>
        <fullName evidence="2">Helitron helicase-like domain-containing protein</fullName>
    </recommendedName>
</protein>
<feature type="compositionally biased region" description="Acidic residues" evidence="1">
    <location>
        <begin position="20"/>
        <end position="29"/>
    </location>
</feature>
<feature type="domain" description="Helitron helicase-like" evidence="2">
    <location>
        <begin position="398"/>
        <end position="530"/>
    </location>
</feature>
<evidence type="ECO:0000313" key="4">
    <source>
        <dbReference type="Proteomes" id="UP001408789"/>
    </source>
</evidence>
<evidence type="ECO:0000256" key="1">
    <source>
        <dbReference type="SAM" id="MobiDB-lite"/>
    </source>
</evidence>
<dbReference type="PANTHER" id="PTHR45786:SF74">
    <property type="entry name" value="ATP-DEPENDENT DNA HELICASE"/>
    <property type="match status" value="1"/>
</dbReference>
<dbReference type="EMBL" id="JBCNJP010000122">
    <property type="protein sequence ID" value="KAK9050820.1"/>
    <property type="molecule type" value="Genomic_DNA"/>
</dbReference>
<dbReference type="Pfam" id="PF14214">
    <property type="entry name" value="Helitron_like_N"/>
    <property type="match status" value="1"/>
</dbReference>
<accession>A0AAP0GKC0</accession>
<evidence type="ECO:0000313" key="3">
    <source>
        <dbReference type="EMBL" id="KAK9050820.1"/>
    </source>
</evidence>
<organism evidence="3 4">
    <name type="scientific">Deinandra increscens subsp. villosa</name>
    <dbReference type="NCBI Taxonomy" id="3103831"/>
    <lineage>
        <taxon>Eukaryota</taxon>
        <taxon>Viridiplantae</taxon>
        <taxon>Streptophyta</taxon>
        <taxon>Embryophyta</taxon>
        <taxon>Tracheophyta</taxon>
        <taxon>Spermatophyta</taxon>
        <taxon>Magnoliopsida</taxon>
        <taxon>eudicotyledons</taxon>
        <taxon>Gunneridae</taxon>
        <taxon>Pentapetalae</taxon>
        <taxon>asterids</taxon>
        <taxon>campanulids</taxon>
        <taxon>Asterales</taxon>
        <taxon>Asteraceae</taxon>
        <taxon>Asteroideae</taxon>
        <taxon>Heliantheae alliance</taxon>
        <taxon>Madieae</taxon>
        <taxon>Madiinae</taxon>
        <taxon>Deinandra</taxon>
    </lineage>
</organism>
<reference evidence="3 4" key="1">
    <citation type="submission" date="2024-04" db="EMBL/GenBank/DDBJ databases">
        <title>The reference genome of an endangered Asteraceae, Deinandra increscens subsp. villosa, native to the Central Coast of California.</title>
        <authorList>
            <person name="Guilliams M."/>
            <person name="Hasenstab-Lehman K."/>
            <person name="Meyer R."/>
            <person name="Mcevoy S."/>
        </authorList>
    </citation>
    <scope>NUCLEOTIDE SEQUENCE [LARGE SCALE GENOMIC DNA]</scope>
    <source>
        <tissue evidence="3">Leaf</tissue>
    </source>
</reference>
<evidence type="ECO:0000259" key="2">
    <source>
        <dbReference type="Pfam" id="PF14214"/>
    </source>
</evidence>
<dbReference type="InterPro" id="IPR025476">
    <property type="entry name" value="Helitron_helicase-like"/>
</dbReference>
<dbReference type="AlphaFoldDB" id="A0AAP0GKC0"/>
<name>A0AAP0GKC0_9ASTR</name>